<gene>
    <name evidence="2" type="ORF">H8L09_27825</name>
</gene>
<evidence type="ECO:0000313" key="3">
    <source>
        <dbReference type="Proteomes" id="UP000646540"/>
    </source>
</evidence>
<organism evidence="2 3">
    <name type="scientific">Klebsiella quasipneumoniae</name>
    <dbReference type="NCBI Taxonomy" id="1463165"/>
    <lineage>
        <taxon>Bacteria</taxon>
        <taxon>Pseudomonadati</taxon>
        <taxon>Pseudomonadota</taxon>
        <taxon>Gammaproteobacteria</taxon>
        <taxon>Enterobacterales</taxon>
        <taxon>Enterobacteriaceae</taxon>
        <taxon>Klebsiella/Raoultella group</taxon>
        <taxon>Klebsiella</taxon>
        <taxon>Klebsiella pneumoniae complex</taxon>
    </lineage>
</organism>
<comment type="caution">
    <text evidence="2">The sequence shown here is derived from an EMBL/GenBank/DDBJ whole genome shotgun (WGS) entry which is preliminary data.</text>
</comment>
<dbReference type="AlphaFoldDB" id="A0A8I0DEM2"/>
<keyword evidence="1" id="KW-1133">Transmembrane helix</keyword>
<dbReference type="EMBL" id="JACNQW010000061">
    <property type="protein sequence ID" value="MBC5049129.1"/>
    <property type="molecule type" value="Genomic_DNA"/>
</dbReference>
<keyword evidence="1" id="KW-0812">Transmembrane</keyword>
<accession>A0A8I0DEM2</accession>
<proteinExistence type="predicted"/>
<name>A0A8I0DEM2_9ENTR</name>
<evidence type="ECO:0000313" key="2">
    <source>
        <dbReference type="EMBL" id="MBC5049129.1"/>
    </source>
</evidence>
<reference evidence="2" key="1">
    <citation type="submission" date="2020-08" db="EMBL/GenBank/DDBJ databases">
        <title>Genomic evolution and epidemiology of Klebsiella pneumoniae from a major hospital in Beijing, China, over a fifteen-year period: dissemination of known and novel high-risk clones.</title>
        <authorList>
            <person name="Palmieri M."/>
        </authorList>
    </citation>
    <scope>NUCLEOTIDE SEQUENCE</scope>
    <source>
        <strain evidence="2">K7050</strain>
    </source>
</reference>
<protein>
    <submittedName>
        <fullName evidence="2">Uncharacterized protein</fullName>
    </submittedName>
</protein>
<keyword evidence="1" id="KW-0472">Membrane</keyword>
<sequence>MMDVLGQALTEHDYITKWTAILSGGIYCFVLAGAMQRERKPAGTGGLAHQNW</sequence>
<feature type="transmembrane region" description="Helical" evidence="1">
    <location>
        <begin position="15"/>
        <end position="34"/>
    </location>
</feature>
<dbReference type="RefSeq" id="WP_153245201.1">
    <property type="nucleotide sequence ID" value="NZ_AP022005.1"/>
</dbReference>
<dbReference type="Proteomes" id="UP000646540">
    <property type="component" value="Unassembled WGS sequence"/>
</dbReference>
<evidence type="ECO:0000256" key="1">
    <source>
        <dbReference type="SAM" id="Phobius"/>
    </source>
</evidence>